<evidence type="ECO:0000256" key="4">
    <source>
        <dbReference type="ARBA" id="ARBA00011245"/>
    </source>
</evidence>
<evidence type="ECO:0000256" key="28">
    <source>
        <dbReference type="ARBA" id="ARBA00061673"/>
    </source>
</evidence>
<protein>
    <recommendedName>
        <fullName evidence="31">Bifunctional coenzyme A synthase</fullName>
        <ecNumber evidence="30">2.7.1.24</ecNumber>
        <ecNumber evidence="5">2.7.7.3</ecNumber>
    </recommendedName>
    <alternativeName>
        <fullName evidence="33">Max-like bHLHZip protein</fullName>
    </alternativeName>
    <alternativeName>
        <fullName evidence="32">Max-like protein X</fullName>
    </alternativeName>
    <alternativeName>
        <fullName evidence="34">Protein BigMax</fullName>
    </alternativeName>
    <alternativeName>
        <fullName evidence="35">Transcription factor-like protein 4</fullName>
    </alternativeName>
</protein>
<evidence type="ECO:0000256" key="33">
    <source>
        <dbReference type="ARBA" id="ARBA00076041"/>
    </source>
</evidence>
<evidence type="ECO:0000256" key="37">
    <source>
        <dbReference type="SAM" id="MobiDB-lite"/>
    </source>
</evidence>
<comment type="pathway">
    <text evidence="26">Cofactor biosynthesis; coenzyme A biosynthesis; CoA from (R)-pantothenate: step 4/5.</text>
</comment>
<keyword evidence="13" id="KW-0067">ATP-binding</keyword>
<evidence type="ECO:0000256" key="1">
    <source>
        <dbReference type="ARBA" id="ARBA00004123"/>
    </source>
</evidence>
<reference evidence="39 40" key="1">
    <citation type="submission" date="2018-07" db="EMBL/GenBank/DDBJ databases">
        <title>A high quality draft genome assembly of the barn swallow (H. rustica rustica).</title>
        <authorList>
            <person name="Formenti G."/>
            <person name="Chiara M."/>
            <person name="Poveda L."/>
            <person name="Francoijs K.-J."/>
            <person name="Bonisoli-Alquati A."/>
            <person name="Canova L."/>
            <person name="Gianfranceschi L."/>
            <person name="Horner D.S."/>
            <person name="Saino N."/>
        </authorList>
    </citation>
    <scope>NUCLEOTIDE SEQUENCE [LARGE SCALE GENOMIC DNA]</scope>
    <source>
        <strain evidence="39">Chelidonia</strain>
        <tissue evidence="39">Blood</tissue>
    </source>
</reference>
<dbReference type="CDD" id="cd02022">
    <property type="entry name" value="DPCK"/>
    <property type="match status" value="1"/>
</dbReference>
<evidence type="ECO:0000256" key="5">
    <source>
        <dbReference type="ARBA" id="ARBA00012392"/>
    </source>
</evidence>
<keyword evidence="11" id="KW-0547">Nucleotide-binding</keyword>
<dbReference type="GO" id="GO:0005654">
    <property type="term" value="C:nucleoplasm"/>
    <property type="evidence" value="ECO:0007669"/>
    <property type="project" value="UniProtKB-ARBA"/>
</dbReference>
<evidence type="ECO:0000256" key="19">
    <source>
        <dbReference type="ARBA" id="ARBA00023163"/>
    </source>
</evidence>
<evidence type="ECO:0000256" key="34">
    <source>
        <dbReference type="ARBA" id="ARBA00079081"/>
    </source>
</evidence>
<feature type="region of interest" description="Disordered" evidence="37">
    <location>
        <begin position="547"/>
        <end position="592"/>
    </location>
</feature>
<dbReference type="EC" id="2.7.7.3" evidence="5"/>
<dbReference type="Proteomes" id="UP000269221">
    <property type="component" value="Unassembled WGS sequence"/>
</dbReference>
<proteinExistence type="inferred from homology"/>
<dbReference type="GO" id="GO:0005524">
    <property type="term" value="F:ATP binding"/>
    <property type="evidence" value="ECO:0007669"/>
    <property type="project" value="UniProtKB-KW"/>
</dbReference>
<name>A0A3M0K398_HIRRU</name>
<dbReference type="InterPro" id="IPR052207">
    <property type="entry name" value="Max-like/E-box_TFs"/>
</dbReference>
<dbReference type="PROSITE" id="PS51219">
    <property type="entry name" value="DPCK"/>
    <property type="match status" value="1"/>
</dbReference>
<dbReference type="OrthoDB" id="330671at2759"/>
<dbReference type="PANTHER" id="PTHR15741:SF25">
    <property type="entry name" value="MAX-LIKE PROTEIN X"/>
    <property type="match status" value="1"/>
</dbReference>
<evidence type="ECO:0000256" key="24">
    <source>
        <dbReference type="ARBA" id="ARBA00053727"/>
    </source>
</evidence>
<keyword evidence="8" id="KW-0597">Phosphoprotein</keyword>
<keyword evidence="17" id="KW-0496">Mitochondrion</keyword>
<dbReference type="GO" id="GO:0000981">
    <property type="term" value="F:DNA-binding transcription factor activity, RNA polymerase II-specific"/>
    <property type="evidence" value="ECO:0007669"/>
    <property type="project" value="TreeGrafter"/>
</dbReference>
<comment type="function">
    <text evidence="24">Transcription regulator. Forms a sequence-specific DNA-binding protein complex with MAD1, MAD4, MNT, WBSCR14 and MLXIP which recognizes the core sequence 5'-CACGTG-3'. The TCFL4-MAD1, TCFL4-MAD4, TCFL4-WBSCR14 complexes are transcriptional repressors. Plays a role in transcriptional activation of glycolytic target genes. Involved in glucose-responsive gene regulation.</text>
</comment>
<evidence type="ECO:0000256" key="7">
    <source>
        <dbReference type="ARBA" id="ARBA00022491"/>
    </source>
</evidence>
<dbReference type="Gene3D" id="3.40.50.300">
    <property type="entry name" value="P-loop containing nucleotide triphosphate hydrolases"/>
    <property type="match status" value="1"/>
</dbReference>
<dbReference type="FunFam" id="4.10.280.10:FF:000037">
    <property type="entry name" value="max-like protein X isoform X2"/>
    <property type="match status" value="1"/>
</dbReference>
<evidence type="ECO:0000256" key="8">
    <source>
        <dbReference type="ARBA" id="ARBA00022553"/>
    </source>
</evidence>
<evidence type="ECO:0000256" key="36">
    <source>
        <dbReference type="SAM" id="Coils"/>
    </source>
</evidence>
<evidence type="ECO:0000313" key="40">
    <source>
        <dbReference type="Proteomes" id="UP000269221"/>
    </source>
</evidence>
<dbReference type="CDD" id="cd19687">
    <property type="entry name" value="bHLHzip_Mlx"/>
    <property type="match status" value="1"/>
</dbReference>
<dbReference type="SUPFAM" id="SSF47459">
    <property type="entry name" value="HLH, helix-loop-helix DNA-binding domain"/>
    <property type="match status" value="1"/>
</dbReference>
<keyword evidence="15" id="KW-0805">Transcription regulation</keyword>
<evidence type="ECO:0000256" key="30">
    <source>
        <dbReference type="ARBA" id="ARBA00066359"/>
    </source>
</evidence>
<comment type="function">
    <text evidence="25">Bifunctional enzyme that catalyzes the fourth and fifth sequential steps of CoA biosynthetic pathway. The fourth reaction is catalyzed by the phosphopantetheine adenylyltransferase, coded by the coaD domain; the fifth reaction is catalyzed by the dephospho-CoA kinase, coded by the coaE domain. May act as a point of CoA biosynthesis regulation.</text>
</comment>
<feature type="domain" description="BHLH" evidence="38">
    <location>
        <begin position="577"/>
        <end position="635"/>
    </location>
</feature>
<evidence type="ECO:0000256" key="23">
    <source>
        <dbReference type="ARBA" id="ARBA00051912"/>
    </source>
</evidence>
<dbReference type="EC" id="2.7.1.24" evidence="30"/>
<evidence type="ECO:0000256" key="11">
    <source>
        <dbReference type="ARBA" id="ARBA00022741"/>
    </source>
</evidence>
<comment type="subunit">
    <text evidence="4">Monomer.</text>
</comment>
<evidence type="ECO:0000256" key="27">
    <source>
        <dbReference type="ARBA" id="ARBA00060696"/>
    </source>
</evidence>
<keyword evidence="40" id="KW-1185">Reference proteome</keyword>
<dbReference type="InterPro" id="IPR004821">
    <property type="entry name" value="Cyt_trans-like"/>
</dbReference>
<evidence type="ECO:0000256" key="12">
    <source>
        <dbReference type="ARBA" id="ARBA00022777"/>
    </source>
</evidence>
<dbReference type="PANTHER" id="PTHR15741">
    <property type="entry name" value="BASIC HELIX-LOOP-HELIX ZIP TRANSCRIPTION FACTOR"/>
    <property type="match status" value="1"/>
</dbReference>
<keyword evidence="10" id="KW-0548">Nucleotidyltransferase</keyword>
<evidence type="ECO:0000256" key="26">
    <source>
        <dbReference type="ARBA" id="ARBA00060565"/>
    </source>
</evidence>
<dbReference type="EMBL" id="QRBI01000137">
    <property type="protein sequence ID" value="RMC01487.1"/>
    <property type="molecule type" value="Genomic_DNA"/>
</dbReference>
<dbReference type="SUPFAM" id="SSF52374">
    <property type="entry name" value="Nucleotidylyl transferase"/>
    <property type="match status" value="1"/>
</dbReference>
<dbReference type="Pfam" id="PF00010">
    <property type="entry name" value="HLH"/>
    <property type="match status" value="1"/>
</dbReference>
<dbReference type="GO" id="GO:0005759">
    <property type="term" value="C:mitochondrial matrix"/>
    <property type="evidence" value="ECO:0007669"/>
    <property type="project" value="UniProtKB-SubCell"/>
</dbReference>
<evidence type="ECO:0000256" key="31">
    <source>
        <dbReference type="ARBA" id="ARBA00067394"/>
    </source>
</evidence>
<evidence type="ECO:0000256" key="14">
    <source>
        <dbReference type="ARBA" id="ARBA00022993"/>
    </source>
</evidence>
<keyword evidence="14" id="KW-0173">Coenzyme A biosynthesis</keyword>
<keyword evidence="6" id="KW-0963">Cytoplasm</keyword>
<evidence type="ECO:0000313" key="39">
    <source>
        <dbReference type="EMBL" id="RMC01487.1"/>
    </source>
</evidence>
<dbReference type="SMART" id="SM00353">
    <property type="entry name" value="HLH"/>
    <property type="match status" value="1"/>
</dbReference>
<keyword evidence="18" id="KW-0010">Activator</keyword>
<keyword evidence="19" id="KW-0804">Transcription</keyword>
<evidence type="ECO:0000256" key="25">
    <source>
        <dbReference type="ARBA" id="ARBA00059677"/>
    </source>
</evidence>
<comment type="similarity">
    <text evidence="28">In the central section; belongs to the eukaryotic CoaD family.</text>
</comment>
<comment type="subunit">
    <text evidence="29">Efficient DNA binding requires dimerization with another bHLH protein. Binds DNA as a heterodimer with MAD1, MAD4, MNT, WBSCR14 and MLXIP. Can also bind DNA as a homodimer.</text>
</comment>
<dbReference type="GO" id="GO:0045944">
    <property type="term" value="P:positive regulation of transcription by RNA polymerase II"/>
    <property type="evidence" value="ECO:0007669"/>
    <property type="project" value="UniProtKB-ARBA"/>
</dbReference>
<dbReference type="FunFam" id="3.40.50.300:FF:000899">
    <property type="entry name" value="Bifunctional coenzyme A synthase"/>
    <property type="match status" value="1"/>
</dbReference>
<dbReference type="CDD" id="cd02164">
    <property type="entry name" value="PPAT_CoAS"/>
    <property type="match status" value="1"/>
</dbReference>
<feature type="compositionally biased region" description="Polar residues" evidence="37">
    <location>
        <begin position="547"/>
        <end position="557"/>
    </location>
</feature>
<dbReference type="AlphaFoldDB" id="A0A3M0K398"/>
<dbReference type="FunFam" id="3.40.50.620:FF:000089">
    <property type="entry name" value="Bifunctional coenzyme A synthase"/>
    <property type="match status" value="1"/>
</dbReference>
<comment type="catalytic activity">
    <reaction evidence="23">
        <text>3'-dephospho-CoA + ATP = ADP + CoA + H(+)</text>
        <dbReference type="Rhea" id="RHEA:18245"/>
        <dbReference type="ChEBI" id="CHEBI:15378"/>
        <dbReference type="ChEBI" id="CHEBI:30616"/>
        <dbReference type="ChEBI" id="CHEBI:57287"/>
        <dbReference type="ChEBI" id="CHEBI:57328"/>
        <dbReference type="ChEBI" id="CHEBI:456216"/>
        <dbReference type="EC" id="2.7.1.24"/>
    </reaction>
    <physiologicalReaction direction="left-to-right" evidence="23">
        <dbReference type="Rhea" id="RHEA:18246"/>
    </physiologicalReaction>
</comment>
<evidence type="ECO:0000256" key="22">
    <source>
        <dbReference type="ARBA" id="ARBA00051310"/>
    </source>
</evidence>
<dbReference type="Pfam" id="PF01467">
    <property type="entry name" value="CTP_transf_like"/>
    <property type="match status" value="1"/>
</dbReference>
<dbReference type="Gene3D" id="3.40.50.620">
    <property type="entry name" value="HUPs"/>
    <property type="match status" value="1"/>
</dbReference>
<dbReference type="InterPro" id="IPR027417">
    <property type="entry name" value="P-loop_NTPase"/>
</dbReference>
<evidence type="ECO:0000256" key="29">
    <source>
        <dbReference type="ARBA" id="ARBA00065416"/>
    </source>
</evidence>
<dbReference type="PROSITE" id="PS50888">
    <property type="entry name" value="BHLH"/>
    <property type="match status" value="1"/>
</dbReference>
<evidence type="ECO:0000256" key="17">
    <source>
        <dbReference type="ARBA" id="ARBA00023128"/>
    </source>
</evidence>
<feature type="coiled-coil region" evidence="36">
    <location>
        <begin position="632"/>
        <end position="659"/>
    </location>
</feature>
<dbReference type="Gene3D" id="4.10.280.10">
    <property type="entry name" value="Helix-loop-helix DNA-binding domain"/>
    <property type="match status" value="1"/>
</dbReference>
<evidence type="ECO:0000256" key="21">
    <source>
        <dbReference type="ARBA" id="ARBA00023268"/>
    </source>
</evidence>
<comment type="caution">
    <text evidence="39">The sequence shown here is derived from an EMBL/GenBank/DDBJ whole genome shotgun (WGS) entry which is preliminary data.</text>
</comment>
<dbReference type="HAMAP" id="MF_00376">
    <property type="entry name" value="Dephospho_CoA_kinase"/>
    <property type="match status" value="1"/>
</dbReference>
<gene>
    <name evidence="39" type="ORF">DUI87_21926</name>
</gene>
<evidence type="ECO:0000256" key="6">
    <source>
        <dbReference type="ARBA" id="ARBA00022490"/>
    </source>
</evidence>
<keyword evidence="21" id="KW-0511">Multifunctional enzyme</keyword>
<accession>A0A3M0K398</accession>
<evidence type="ECO:0000256" key="32">
    <source>
        <dbReference type="ARBA" id="ARBA00071251"/>
    </source>
</evidence>
<evidence type="ECO:0000256" key="9">
    <source>
        <dbReference type="ARBA" id="ARBA00022679"/>
    </source>
</evidence>
<comment type="pathway">
    <text evidence="27">Cofactor biosynthesis; coenzyme A biosynthesis; CoA from (R)-pantothenate: step 5/5.</text>
</comment>
<dbReference type="NCBIfam" id="TIGR00152">
    <property type="entry name" value="dephospho-CoA kinase"/>
    <property type="match status" value="1"/>
</dbReference>
<dbReference type="GO" id="GO:0061629">
    <property type="term" value="F:RNA polymerase II-specific DNA-binding transcription factor binding"/>
    <property type="evidence" value="ECO:0007669"/>
    <property type="project" value="UniProtKB-ARBA"/>
</dbReference>
<evidence type="ECO:0000256" key="13">
    <source>
        <dbReference type="ARBA" id="ARBA00022840"/>
    </source>
</evidence>
<dbReference type="GO" id="GO:0046983">
    <property type="term" value="F:protein dimerization activity"/>
    <property type="evidence" value="ECO:0007669"/>
    <property type="project" value="InterPro"/>
</dbReference>
<evidence type="ECO:0000256" key="15">
    <source>
        <dbReference type="ARBA" id="ARBA00023015"/>
    </source>
</evidence>
<dbReference type="InterPro" id="IPR014729">
    <property type="entry name" value="Rossmann-like_a/b/a_fold"/>
</dbReference>
<dbReference type="InterPro" id="IPR036638">
    <property type="entry name" value="HLH_DNA-bd_sf"/>
</dbReference>
<comment type="catalytic activity">
    <reaction evidence="22">
        <text>(R)-4'-phosphopantetheine + ATP + H(+) = 3'-dephospho-CoA + diphosphate</text>
        <dbReference type="Rhea" id="RHEA:19801"/>
        <dbReference type="ChEBI" id="CHEBI:15378"/>
        <dbReference type="ChEBI" id="CHEBI:30616"/>
        <dbReference type="ChEBI" id="CHEBI:33019"/>
        <dbReference type="ChEBI" id="CHEBI:57328"/>
        <dbReference type="ChEBI" id="CHEBI:61723"/>
        <dbReference type="EC" id="2.7.7.3"/>
    </reaction>
    <physiologicalReaction direction="left-to-right" evidence="22">
        <dbReference type="Rhea" id="RHEA:19802"/>
    </physiologicalReaction>
</comment>
<dbReference type="GO" id="GO:0004595">
    <property type="term" value="F:pantetheine-phosphate adenylyltransferase activity"/>
    <property type="evidence" value="ECO:0007669"/>
    <property type="project" value="UniProtKB-EC"/>
</dbReference>
<keyword evidence="7" id="KW-0678">Repressor</keyword>
<evidence type="ECO:0000256" key="2">
    <source>
        <dbReference type="ARBA" id="ARBA00004305"/>
    </source>
</evidence>
<evidence type="ECO:0000256" key="18">
    <source>
        <dbReference type="ARBA" id="ARBA00023159"/>
    </source>
</evidence>
<keyword evidence="20" id="KW-0539">Nucleus</keyword>
<evidence type="ECO:0000256" key="10">
    <source>
        <dbReference type="ARBA" id="ARBA00022695"/>
    </source>
</evidence>
<dbReference type="GO" id="GO:0004140">
    <property type="term" value="F:dephospho-CoA kinase activity"/>
    <property type="evidence" value="ECO:0007669"/>
    <property type="project" value="UniProtKB-EC"/>
</dbReference>
<sequence length="724" mass="78474">MPPFASGLLVLTAPLPALPRRAAGLVAAAAGLVAGPLYVHLQPGLRLGGPSAGPAAPPAGPALLRALAALYTAAAARRGLDLRVLLGPGRRLARQPGVLLAAAAEAPGPPEPVQLGLQRLAAAAYGCPPSLPALLLGEDAAGDAGGDPVGDPEQDPDAALPEFLDVAVGGTFDRLHGAHRLLLSACCLLARRRLLAGVADGDLLRHKVLPELIEPYELRVAKLREFLEDVKPSLCYDIVPLADPFGPSVTDANLQCLVVSQETRRGGEAVNKKRLENGLPELALHEIQLMKDPDHHQNEEEKISSSSLRQRLLGTLLQPPRQDPALPLRPYVIGLTGGTGSGKTSIAKLLGHLGAFVIDADKLGHAVYVPGGPAYEPVVAAFGAEILNEDGTINRKVLGAKVFGNQERLKSLTDIVWPKIAQMAKERIREAEAQGKAVCVLDAAVLLEAGWQDMVHEVWTAIIPEEEAVRRIVARDGLTEEAARRRLQSQMTNRQRVEQSQVVLCTLWEPDITRQQVDAAYGDNGLDSALFMENARKGSIVSRANSIGSTSASSVPNTDDEDSDYHQESFKESYKDQRRRAHTQAEQKRRDAIKKGYNDLQAIVPTCEQQDFSISSQKLSKAIVLQKTIDYIQFLHKEKKKQEEEVSTLRKDVMALKIMKVNYEQIVKAHQDNPNEGKNQISDEVKFNVFQGIMDSLFQSFNASVSTLQDIVIGVLHKVKSQLF</sequence>
<dbReference type="STRING" id="333673.A0A3M0K398"/>
<dbReference type="SUPFAM" id="SSF52540">
    <property type="entry name" value="P-loop containing nucleoside triphosphate hydrolases"/>
    <property type="match status" value="1"/>
</dbReference>
<feature type="compositionally biased region" description="Basic and acidic residues" evidence="37">
    <location>
        <begin position="583"/>
        <end position="592"/>
    </location>
</feature>
<evidence type="ECO:0000256" key="16">
    <source>
        <dbReference type="ARBA" id="ARBA00023125"/>
    </source>
</evidence>
<feature type="compositionally biased region" description="Basic and acidic residues" evidence="37">
    <location>
        <begin position="564"/>
        <end position="576"/>
    </location>
</feature>
<evidence type="ECO:0000256" key="20">
    <source>
        <dbReference type="ARBA" id="ARBA00023242"/>
    </source>
</evidence>
<dbReference type="Pfam" id="PF01121">
    <property type="entry name" value="CoaE"/>
    <property type="match status" value="1"/>
</dbReference>
<keyword evidence="12" id="KW-0418">Kinase</keyword>
<evidence type="ECO:0000256" key="3">
    <source>
        <dbReference type="ARBA" id="ARBA00004496"/>
    </source>
</evidence>
<evidence type="ECO:0000256" key="35">
    <source>
        <dbReference type="ARBA" id="ARBA00082933"/>
    </source>
</evidence>
<keyword evidence="36" id="KW-0175">Coiled coil</keyword>
<dbReference type="GO" id="GO:0015937">
    <property type="term" value="P:coenzyme A biosynthetic process"/>
    <property type="evidence" value="ECO:0007669"/>
    <property type="project" value="UniProtKB-KW"/>
</dbReference>
<keyword evidence="9" id="KW-0808">Transferase</keyword>
<dbReference type="InterPro" id="IPR011598">
    <property type="entry name" value="bHLH_dom"/>
</dbReference>
<comment type="subcellular location">
    <subcellularLocation>
        <location evidence="3">Cytoplasm</location>
    </subcellularLocation>
    <subcellularLocation>
        <location evidence="2">Mitochondrion matrix</location>
    </subcellularLocation>
    <subcellularLocation>
        <location evidence="1">Nucleus</location>
    </subcellularLocation>
</comment>
<organism evidence="39 40">
    <name type="scientific">Hirundo rustica rustica</name>
    <dbReference type="NCBI Taxonomy" id="333673"/>
    <lineage>
        <taxon>Eukaryota</taxon>
        <taxon>Metazoa</taxon>
        <taxon>Chordata</taxon>
        <taxon>Craniata</taxon>
        <taxon>Vertebrata</taxon>
        <taxon>Euteleostomi</taxon>
        <taxon>Archelosauria</taxon>
        <taxon>Archosauria</taxon>
        <taxon>Dinosauria</taxon>
        <taxon>Saurischia</taxon>
        <taxon>Theropoda</taxon>
        <taxon>Coelurosauria</taxon>
        <taxon>Aves</taxon>
        <taxon>Neognathae</taxon>
        <taxon>Neoaves</taxon>
        <taxon>Telluraves</taxon>
        <taxon>Australaves</taxon>
        <taxon>Passeriformes</taxon>
        <taxon>Sylvioidea</taxon>
        <taxon>Hirundinidae</taxon>
        <taxon>Hirundo</taxon>
    </lineage>
</organism>
<evidence type="ECO:0000259" key="38">
    <source>
        <dbReference type="PROSITE" id="PS50888"/>
    </source>
</evidence>
<dbReference type="GO" id="GO:0000978">
    <property type="term" value="F:RNA polymerase II cis-regulatory region sequence-specific DNA binding"/>
    <property type="evidence" value="ECO:0007669"/>
    <property type="project" value="TreeGrafter"/>
</dbReference>
<keyword evidence="16" id="KW-0238">DNA-binding</keyword>
<dbReference type="InterPro" id="IPR001977">
    <property type="entry name" value="Depp_CoAkinase"/>
</dbReference>